<dbReference type="CDD" id="cd06558">
    <property type="entry name" value="crotonase-like"/>
    <property type="match status" value="1"/>
</dbReference>
<dbReference type="EMBL" id="JBHUEO010000030">
    <property type="protein sequence ID" value="MFD1707275.1"/>
    <property type="molecule type" value="Genomic_DNA"/>
</dbReference>
<sequence length="257" mass="28277">MFETIGYKVKGSTAWITLNRPDKLNAFNNTMHFELLKALHMADEDSNVRSIVLQGAGRAFCAGQDLGEVDASTDYGDLLRERYNPVIQKMSNIGKPVIAAVNGTAAGAGFSLALAADFRLASEKANFLNAFIHIGLVPDSGNTYYLPRIVGHAKALELMVLGEKIQAEEAARLGLVTQVIQAQNWETEVAEFSEKLASIPTKAFEMIKESLAKSWESSLEQVLEMEAYHQKRAGQSNDHQEGVKAFLEKRRPVFTGD</sequence>
<dbReference type="PANTHER" id="PTHR43459">
    <property type="entry name" value="ENOYL-COA HYDRATASE"/>
    <property type="match status" value="1"/>
</dbReference>
<evidence type="ECO:0000313" key="3">
    <source>
        <dbReference type="EMBL" id="MFD1707275.1"/>
    </source>
</evidence>
<evidence type="ECO:0000256" key="1">
    <source>
        <dbReference type="ARBA" id="ARBA00005254"/>
    </source>
</evidence>
<dbReference type="Gene3D" id="3.90.226.10">
    <property type="entry name" value="2-enoyl-CoA Hydratase, Chain A, domain 1"/>
    <property type="match status" value="1"/>
</dbReference>
<dbReference type="InterPro" id="IPR018376">
    <property type="entry name" value="Enoyl-CoA_hyd/isom_CS"/>
</dbReference>
<dbReference type="InterPro" id="IPR029045">
    <property type="entry name" value="ClpP/crotonase-like_dom_sf"/>
</dbReference>
<gene>
    <name evidence="3" type="ORF">ACFSCZ_11090</name>
</gene>
<reference evidence="4" key="1">
    <citation type="journal article" date="2019" name="Int. J. Syst. Evol. Microbiol.">
        <title>The Global Catalogue of Microorganisms (GCM) 10K type strain sequencing project: providing services to taxonomists for standard genome sequencing and annotation.</title>
        <authorList>
            <consortium name="The Broad Institute Genomics Platform"/>
            <consortium name="The Broad Institute Genome Sequencing Center for Infectious Disease"/>
            <person name="Wu L."/>
            <person name="Ma J."/>
        </authorList>
    </citation>
    <scope>NUCLEOTIDE SEQUENCE [LARGE SCALE GENOMIC DNA]</scope>
    <source>
        <strain evidence="4">CGMCC 1.12295</strain>
    </source>
</reference>
<dbReference type="RefSeq" id="WP_380773998.1">
    <property type="nucleotide sequence ID" value="NZ_JBHUEO010000030.1"/>
</dbReference>
<dbReference type="InterPro" id="IPR014748">
    <property type="entry name" value="Enoyl-CoA_hydra_C"/>
</dbReference>
<evidence type="ECO:0000313" key="4">
    <source>
        <dbReference type="Proteomes" id="UP001597301"/>
    </source>
</evidence>
<name>A0ABW4KM23_9BACI</name>
<dbReference type="PANTHER" id="PTHR43459:SF1">
    <property type="entry name" value="EG:BACN32G11.4 PROTEIN"/>
    <property type="match status" value="1"/>
</dbReference>
<dbReference type="Gene3D" id="1.10.12.10">
    <property type="entry name" value="Lyase 2-enoyl-coa Hydratase, Chain A, domain 2"/>
    <property type="match status" value="1"/>
</dbReference>
<dbReference type="SUPFAM" id="SSF52096">
    <property type="entry name" value="ClpP/crotonase"/>
    <property type="match status" value="1"/>
</dbReference>
<protein>
    <submittedName>
        <fullName evidence="3">Enoyl-CoA hydratase-related protein</fullName>
    </submittedName>
</protein>
<dbReference type="Pfam" id="PF00378">
    <property type="entry name" value="ECH_1"/>
    <property type="match status" value="1"/>
</dbReference>
<proteinExistence type="inferred from homology"/>
<comment type="caution">
    <text evidence="3">The sequence shown here is derived from an EMBL/GenBank/DDBJ whole genome shotgun (WGS) entry which is preliminary data.</text>
</comment>
<evidence type="ECO:0000256" key="2">
    <source>
        <dbReference type="RuleBase" id="RU003707"/>
    </source>
</evidence>
<dbReference type="Proteomes" id="UP001597301">
    <property type="component" value="Unassembled WGS sequence"/>
</dbReference>
<comment type="similarity">
    <text evidence="1 2">Belongs to the enoyl-CoA hydratase/isomerase family.</text>
</comment>
<organism evidence="3 4">
    <name type="scientific">Siminovitchia sediminis</name>
    <dbReference type="NCBI Taxonomy" id="1274353"/>
    <lineage>
        <taxon>Bacteria</taxon>
        <taxon>Bacillati</taxon>
        <taxon>Bacillota</taxon>
        <taxon>Bacilli</taxon>
        <taxon>Bacillales</taxon>
        <taxon>Bacillaceae</taxon>
        <taxon>Siminovitchia</taxon>
    </lineage>
</organism>
<dbReference type="InterPro" id="IPR001753">
    <property type="entry name" value="Enoyl-CoA_hydra/iso"/>
</dbReference>
<dbReference type="PROSITE" id="PS00166">
    <property type="entry name" value="ENOYL_COA_HYDRATASE"/>
    <property type="match status" value="1"/>
</dbReference>
<accession>A0ABW4KM23</accession>
<keyword evidence="4" id="KW-1185">Reference proteome</keyword>